<sequence length="596" mass="66650">MLQRGSRTSIDLLHNNILADSSKFRLQKAHRVSAYFSQYAFSPLHLFRTKFEKIITKAYCAKGLMTSKQKDIFFHIATAAAAVLALAEIFVLVKFRETWVDEIFSAFKGYLILKGELVPFQNGIFDYAPLTVMYGLVHYLFGPDLYVARILSSVFLACALVLVFWIGRRLGGRWAGLASLLLVLSNLLLVGNYVSATMYPFTILCLLSVVALEISGLSRRKKTVLIAAVLALAILGRTNMTAAAVLYAMYLLVMGTSLVELGIFAAVAGAIVVLGYLPIILPNPPVALSFILGPYISFGPFASLPRPLIAQGFGRFLEVLVGFIREYFGFIILFLAVVGTVKLREFRRLRAFARANAGFTLLVIFSAGLFAAHFCYWRIGGNLYYANYFMPLAALAGAVGVLSFSGNTLARVLLVSVIALNFVANSYRTDVVSNPAEETDLARVERGADFIRAHTEPGDKILTFDNSLYHVFLADRRTFMPLMQRDFLFLHDADDERVRSLGFYNLAIVRDWMIHDADYFARQREQWPLSLIRRPFWGAGSENTAARLVEIEKIIREQYEPVGAVYNVYPRKYTDGNDGGTLELYRRKTKALSSSK</sequence>
<proteinExistence type="predicted"/>
<dbReference type="AlphaFoldDB" id="A0A1G2KTH2"/>
<feature type="transmembrane region" description="Helical" evidence="1">
    <location>
        <begin position="146"/>
        <end position="167"/>
    </location>
</feature>
<feature type="transmembrane region" description="Helical" evidence="1">
    <location>
        <begin position="224"/>
        <end position="249"/>
    </location>
</feature>
<dbReference type="STRING" id="1802274.A3J58_02610"/>
<accession>A0A1G2KTH2</accession>
<name>A0A1G2KTH2_9BACT</name>
<evidence type="ECO:0008006" key="4">
    <source>
        <dbReference type="Google" id="ProtNLM"/>
    </source>
</evidence>
<evidence type="ECO:0000313" key="3">
    <source>
        <dbReference type="Proteomes" id="UP000178510"/>
    </source>
</evidence>
<keyword evidence="1" id="KW-1133">Transmembrane helix</keyword>
<feature type="transmembrane region" description="Helical" evidence="1">
    <location>
        <begin position="72"/>
        <end position="93"/>
    </location>
</feature>
<protein>
    <recommendedName>
        <fullName evidence="4">Glycosyltransferase RgtA/B/C/D-like domain-containing protein</fullName>
    </recommendedName>
</protein>
<evidence type="ECO:0000256" key="1">
    <source>
        <dbReference type="SAM" id="Phobius"/>
    </source>
</evidence>
<keyword evidence="1" id="KW-0472">Membrane</keyword>
<feature type="transmembrane region" description="Helical" evidence="1">
    <location>
        <begin position="174"/>
        <end position="193"/>
    </location>
</feature>
<gene>
    <name evidence="2" type="ORF">A3J58_02610</name>
</gene>
<organism evidence="2 3">
    <name type="scientific">Candidatus Sungbacteria bacterium RIFCSPHIGHO2_02_FULL_52_23</name>
    <dbReference type="NCBI Taxonomy" id="1802274"/>
    <lineage>
        <taxon>Bacteria</taxon>
        <taxon>Candidatus Sungiibacteriota</taxon>
    </lineage>
</organism>
<reference evidence="2 3" key="1">
    <citation type="journal article" date="2016" name="Nat. Commun.">
        <title>Thousands of microbial genomes shed light on interconnected biogeochemical processes in an aquifer system.</title>
        <authorList>
            <person name="Anantharaman K."/>
            <person name="Brown C.T."/>
            <person name="Hug L.A."/>
            <person name="Sharon I."/>
            <person name="Castelle C.J."/>
            <person name="Probst A.J."/>
            <person name="Thomas B.C."/>
            <person name="Singh A."/>
            <person name="Wilkins M.J."/>
            <person name="Karaoz U."/>
            <person name="Brodie E.L."/>
            <person name="Williams K.H."/>
            <person name="Hubbard S.S."/>
            <person name="Banfield J.F."/>
        </authorList>
    </citation>
    <scope>NUCLEOTIDE SEQUENCE [LARGE SCALE GENOMIC DNA]</scope>
</reference>
<feature type="transmembrane region" description="Helical" evidence="1">
    <location>
        <begin position="324"/>
        <end position="343"/>
    </location>
</feature>
<evidence type="ECO:0000313" key="2">
    <source>
        <dbReference type="EMBL" id="OHA02730.1"/>
    </source>
</evidence>
<keyword evidence="1" id="KW-0812">Transmembrane</keyword>
<feature type="transmembrane region" description="Helical" evidence="1">
    <location>
        <begin position="286"/>
        <end position="304"/>
    </location>
</feature>
<feature type="transmembrane region" description="Helical" evidence="1">
    <location>
        <begin position="355"/>
        <end position="379"/>
    </location>
</feature>
<dbReference type="EMBL" id="MHQM01000039">
    <property type="protein sequence ID" value="OHA02730.1"/>
    <property type="molecule type" value="Genomic_DNA"/>
</dbReference>
<feature type="transmembrane region" description="Helical" evidence="1">
    <location>
        <begin position="261"/>
        <end position="279"/>
    </location>
</feature>
<dbReference type="Proteomes" id="UP000178510">
    <property type="component" value="Unassembled WGS sequence"/>
</dbReference>
<comment type="caution">
    <text evidence="2">The sequence shown here is derived from an EMBL/GenBank/DDBJ whole genome shotgun (WGS) entry which is preliminary data.</text>
</comment>
<feature type="transmembrane region" description="Helical" evidence="1">
    <location>
        <begin position="199"/>
        <end position="217"/>
    </location>
</feature>